<evidence type="ECO:0000256" key="2">
    <source>
        <dbReference type="ARBA" id="ARBA00022801"/>
    </source>
</evidence>
<name>A0A0K8P8E2_PISS1</name>
<dbReference type="InterPro" id="IPR027475">
    <property type="entry name" value="Asparaginase/glutaminase_AS2"/>
</dbReference>
<dbReference type="PANTHER" id="PTHR11707:SF28">
    <property type="entry name" value="60 KDA LYSOPHOSPHOLIPASE"/>
    <property type="match status" value="1"/>
</dbReference>
<gene>
    <name evidence="8" type="ORF">ISF6_0219</name>
</gene>
<dbReference type="PIRSF" id="PIRSF001220">
    <property type="entry name" value="L-ASNase_gatD"/>
    <property type="match status" value="1"/>
</dbReference>
<reference evidence="9" key="1">
    <citation type="submission" date="2015-07" db="EMBL/GenBank/DDBJ databases">
        <title>Discovery of a poly(ethylene terephthalate assimilation.</title>
        <authorList>
            <person name="Yoshida S."/>
            <person name="Hiraga K."/>
            <person name="Takehana T."/>
            <person name="Taniguchi I."/>
            <person name="Yamaji H."/>
            <person name="Maeda Y."/>
            <person name="Toyohara K."/>
            <person name="Miyamoto K."/>
            <person name="Kimura Y."/>
            <person name="Oda K."/>
        </authorList>
    </citation>
    <scope>NUCLEOTIDE SEQUENCE [LARGE SCALE GENOMIC DNA]</scope>
    <source>
        <strain evidence="9">NBRC 110686 / TISTR 2288 / 201-F6</strain>
    </source>
</reference>
<feature type="active site" evidence="5">
    <location>
        <position position="88"/>
    </location>
</feature>
<dbReference type="EC" id="3.5.1.1" evidence="8"/>
<comment type="caution">
    <text evidence="8">The sequence shown here is derived from an EMBL/GenBank/DDBJ whole genome shotgun (WGS) entry which is preliminary data.</text>
</comment>
<reference evidence="8 9" key="2">
    <citation type="journal article" date="2016" name="Science">
        <title>A bacterium that degrades and assimilates poly(ethylene terephthalate).</title>
        <authorList>
            <person name="Yoshida S."/>
            <person name="Hiraga K."/>
            <person name="Takehana T."/>
            <person name="Taniguchi I."/>
            <person name="Yamaji H."/>
            <person name="Maeda Y."/>
            <person name="Toyohara K."/>
            <person name="Miyamoto K."/>
            <person name="Kimura Y."/>
            <person name="Oda K."/>
        </authorList>
    </citation>
    <scope>NUCLEOTIDE SEQUENCE [LARGE SCALE GENOMIC DNA]</scope>
    <source>
        <strain evidence="9">NBRC 110686 / TISTR 2288 / 201-F6</strain>
    </source>
</reference>
<dbReference type="FunFam" id="3.40.50.1170:FF:000001">
    <property type="entry name" value="L-asparaginase 2"/>
    <property type="match status" value="1"/>
</dbReference>
<dbReference type="InterPro" id="IPR027473">
    <property type="entry name" value="L-asparaginase_C"/>
</dbReference>
<dbReference type="CDD" id="cd08964">
    <property type="entry name" value="L-asparaginase_II"/>
    <property type="match status" value="1"/>
</dbReference>
<dbReference type="InterPro" id="IPR037152">
    <property type="entry name" value="L-asparaginase_N_sf"/>
</dbReference>
<feature type="domain" description="L-asparaginase N-terminal" evidence="6">
    <location>
        <begin position="2"/>
        <end position="188"/>
    </location>
</feature>
<dbReference type="Gene3D" id="3.40.50.1170">
    <property type="entry name" value="L-asparaginase, N-terminal domain"/>
    <property type="match status" value="1"/>
</dbReference>
<dbReference type="InterPro" id="IPR040919">
    <property type="entry name" value="Asparaginase_C"/>
</dbReference>
<dbReference type="PIRSF" id="PIRSF500176">
    <property type="entry name" value="L_ASNase"/>
    <property type="match status" value="1"/>
</dbReference>
<dbReference type="Pfam" id="PF17763">
    <property type="entry name" value="Asparaginase_C"/>
    <property type="match status" value="1"/>
</dbReference>
<dbReference type="SUPFAM" id="SSF53774">
    <property type="entry name" value="Glutaminase/Asparaginase"/>
    <property type="match status" value="1"/>
</dbReference>
<protein>
    <submittedName>
        <fullName evidence="8">L-asparaginase</fullName>
        <ecNumber evidence="8">3.5.1.1</ecNumber>
    </submittedName>
</protein>
<dbReference type="InterPro" id="IPR036152">
    <property type="entry name" value="Asp/glu_Ase-like_sf"/>
</dbReference>
<dbReference type="InterPro" id="IPR006034">
    <property type="entry name" value="Asparaginase/glutaminase-like"/>
</dbReference>
<evidence type="ECO:0000259" key="6">
    <source>
        <dbReference type="Pfam" id="PF00710"/>
    </source>
</evidence>
<accession>A0A0K8P8E2</accession>
<keyword evidence="9" id="KW-1185">Reference proteome</keyword>
<dbReference type="SFLD" id="SFLDS00057">
    <property type="entry name" value="Glutaminase/Asparaginase"/>
    <property type="match status" value="1"/>
</dbReference>
<keyword evidence="2 8" id="KW-0378">Hydrolase</keyword>
<dbReference type="PROSITE" id="PS51732">
    <property type="entry name" value="ASN_GLN_ASE_3"/>
    <property type="match status" value="1"/>
</dbReference>
<comment type="similarity">
    <text evidence="1">Belongs to the asparaginase 1 family.</text>
</comment>
<evidence type="ECO:0000256" key="3">
    <source>
        <dbReference type="PIRSR" id="PIRSR001220-1"/>
    </source>
</evidence>
<feature type="active site" description="O-isoaspartyl threonine intermediate" evidence="3">
    <location>
        <position position="9"/>
    </location>
</feature>
<dbReference type="GO" id="GO:0004067">
    <property type="term" value="F:asparaginase activity"/>
    <property type="evidence" value="ECO:0007669"/>
    <property type="project" value="UniProtKB-UniRule"/>
</dbReference>
<evidence type="ECO:0000259" key="7">
    <source>
        <dbReference type="Pfam" id="PF17763"/>
    </source>
</evidence>
<dbReference type="Proteomes" id="UP000037660">
    <property type="component" value="Unassembled WGS sequence"/>
</dbReference>
<dbReference type="EMBL" id="BBYR01000103">
    <property type="protein sequence ID" value="GAP38906.1"/>
    <property type="molecule type" value="Genomic_DNA"/>
</dbReference>
<evidence type="ECO:0000313" key="9">
    <source>
        <dbReference type="Proteomes" id="UP000037660"/>
    </source>
</evidence>
<feature type="binding site" evidence="4">
    <location>
        <begin position="88"/>
        <end position="89"/>
    </location>
    <ligand>
        <name>substrate</name>
    </ligand>
</feature>
<dbReference type="InterPro" id="IPR027474">
    <property type="entry name" value="L-asparaginase_N"/>
</dbReference>
<dbReference type="Pfam" id="PF00710">
    <property type="entry name" value="Asparaginase"/>
    <property type="match status" value="1"/>
</dbReference>
<dbReference type="PROSITE" id="PS00917">
    <property type="entry name" value="ASN_GLN_ASE_2"/>
    <property type="match status" value="1"/>
</dbReference>
<dbReference type="AlphaFoldDB" id="A0A0K8P8E2"/>
<evidence type="ECO:0000256" key="1">
    <source>
        <dbReference type="ARBA" id="ARBA00010518"/>
    </source>
</evidence>
<feature type="binding site" evidence="4">
    <location>
        <position position="55"/>
    </location>
    <ligand>
        <name>substrate</name>
    </ligand>
</feature>
<evidence type="ECO:0000256" key="4">
    <source>
        <dbReference type="PIRSR" id="PIRSR001220-2"/>
    </source>
</evidence>
<organism evidence="8 9">
    <name type="scientific">Piscinibacter sakaiensis</name>
    <name type="common">Ideonella sakaiensis</name>
    <dbReference type="NCBI Taxonomy" id="1547922"/>
    <lineage>
        <taxon>Bacteria</taxon>
        <taxon>Pseudomonadati</taxon>
        <taxon>Pseudomonadota</taxon>
        <taxon>Betaproteobacteria</taxon>
        <taxon>Burkholderiales</taxon>
        <taxon>Sphaerotilaceae</taxon>
        <taxon>Piscinibacter</taxon>
    </lineage>
</organism>
<sequence>MVVLGTGGTIAGTAARAGDHTGYTAAQLGVRALLDGLGGLPQDRLEVEQVAQLDSKDMDLATWWTLARAIARHLARPEVAGVVVTHGTDTLEETAYFLHRVLAPTRPVVLTAAMRPATAASPDGPQNLLDAVAVARTEAARGVLAVLAGRVHAGHELRKLHGYRVDAFGSGDAGPLGVVENGRLRRFRDWPQGDAHPWARAALDGPGTPALPPVDIVTSHAGARAATVEALVAAGARGLVIAGTGNGTVHQALLEPCARAAAAGVVVWRTSRCPLGGVVPGDAAAAPDPQPDAGPLTPVQARVELMLRLAAQPPA</sequence>
<evidence type="ECO:0000313" key="8">
    <source>
        <dbReference type="EMBL" id="GAP38906.1"/>
    </source>
</evidence>
<dbReference type="PANTHER" id="PTHR11707">
    <property type="entry name" value="L-ASPARAGINASE"/>
    <property type="match status" value="1"/>
</dbReference>
<feature type="domain" description="Asparaginase/glutaminase C-terminal" evidence="7">
    <location>
        <begin position="214"/>
        <end position="311"/>
    </location>
</feature>
<dbReference type="GO" id="GO:0006528">
    <property type="term" value="P:asparagine metabolic process"/>
    <property type="evidence" value="ECO:0007669"/>
    <property type="project" value="InterPro"/>
</dbReference>
<dbReference type="STRING" id="1547922.ISF6_0219"/>
<dbReference type="SMART" id="SM00870">
    <property type="entry name" value="Asparaginase"/>
    <property type="match status" value="1"/>
</dbReference>
<dbReference type="PRINTS" id="PR00139">
    <property type="entry name" value="ASNGLNASE"/>
</dbReference>
<dbReference type="Gene3D" id="3.40.50.40">
    <property type="match status" value="1"/>
</dbReference>
<proteinExistence type="inferred from homology"/>
<evidence type="ECO:0000256" key="5">
    <source>
        <dbReference type="PROSITE-ProRule" id="PRU10100"/>
    </source>
</evidence>
<dbReference type="InterPro" id="IPR004550">
    <property type="entry name" value="AsnASE_II"/>
</dbReference>